<evidence type="ECO:0000256" key="6">
    <source>
        <dbReference type="ARBA" id="ARBA00023136"/>
    </source>
</evidence>
<comment type="caution">
    <text evidence="9">The sequence shown here is derived from an EMBL/GenBank/DDBJ whole genome shotgun (WGS) entry which is preliminary data.</text>
</comment>
<dbReference type="PIRSF" id="PIRSF006060">
    <property type="entry name" value="AA_transporter"/>
    <property type="match status" value="1"/>
</dbReference>
<protein>
    <submittedName>
        <fullName evidence="9">Amino acid permease/ SLC12A domain-containing protein</fullName>
    </submittedName>
</protein>
<dbReference type="GO" id="GO:0015171">
    <property type="term" value="F:amino acid transmembrane transporter activity"/>
    <property type="evidence" value="ECO:0007669"/>
    <property type="project" value="TreeGrafter"/>
</dbReference>
<dbReference type="PANTHER" id="PTHR43341:SF1">
    <property type="entry name" value="GENERAL AMINO-ACID PERMEASE GAP1"/>
    <property type="match status" value="1"/>
</dbReference>
<feature type="transmembrane region" description="Helical" evidence="7">
    <location>
        <begin position="107"/>
        <end position="128"/>
    </location>
</feature>
<evidence type="ECO:0000256" key="2">
    <source>
        <dbReference type="ARBA" id="ARBA00022448"/>
    </source>
</evidence>
<sequence length="373" mass="41025">MVLILAINLVSVKLYGEMEYWLALVKILVVIMFIIVGILVTTGAVGAGTIGFEYWKNPGAFVDGAVGTVSVLLSAGFSFQGTEVVGITAGEAQNPTKTLPRAIRNTFWRIIFFYIVTIFLIGMCVPANDPNLSNDDGTAATASFTLIFQLAGINGGAHFVNAIILLSVLSAANASLYTTSRTLLGLARDGNAPAFLQRINRFGAPYWAVVFSSIIGFAVVFVSIYSASAAFEWFLSITAVSGFISWSGIAFVHLRFRRGYVKQGRDLNDLPYRAFAYPYSGLFACILTVLIILGQGYESFAPSFDRIKFLTSYIGVVPAILCYVGYKLIRRSKVVPLLEIDYDTGRATYEDMMMDEEAIGYIPWWKRVFAWIF</sequence>
<evidence type="ECO:0000313" key="9">
    <source>
        <dbReference type="EMBL" id="ORY94429.1"/>
    </source>
</evidence>
<dbReference type="Pfam" id="PF00324">
    <property type="entry name" value="AA_permease"/>
    <property type="match status" value="1"/>
</dbReference>
<accession>A0A1X2H791</accession>
<keyword evidence="2" id="KW-0813">Transport</keyword>
<feature type="transmembrane region" description="Helical" evidence="7">
    <location>
        <begin position="206"/>
        <end position="227"/>
    </location>
</feature>
<dbReference type="Gene3D" id="1.20.1740.10">
    <property type="entry name" value="Amino acid/polyamine transporter I"/>
    <property type="match status" value="1"/>
</dbReference>
<dbReference type="OrthoDB" id="3900342at2759"/>
<dbReference type="OMA" id="YKAFAYP"/>
<dbReference type="PANTHER" id="PTHR43341">
    <property type="entry name" value="AMINO ACID PERMEASE"/>
    <property type="match status" value="1"/>
</dbReference>
<dbReference type="Proteomes" id="UP000242180">
    <property type="component" value="Unassembled WGS sequence"/>
</dbReference>
<dbReference type="InterPro" id="IPR004841">
    <property type="entry name" value="AA-permease/SLC12A_dom"/>
</dbReference>
<keyword evidence="10" id="KW-1185">Reference proteome</keyword>
<feature type="transmembrane region" description="Helical" evidence="7">
    <location>
        <begin position="20"/>
        <end position="47"/>
    </location>
</feature>
<dbReference type="InParanoid" id="A0A1X2H791"/>
<dbReference type="STRING" id="13706.A0A1X2H791"/>
<evidence type="ECO:0000256" key="1">
    <source>
        <dbReference type="ARBA" id="ARBA00004141"/>
    </source>
</evidence>
<evidence type="ECO:0000259" key="8">
    <source>
        <dbReference type="Pfam" id="PF00324"/>
    </source>
</evidence>
<comment type="subcellular location">
    <subcellularLocation>
        <location evidence="1">Membrane</location>
        <topology evidence="1">Multi-pass membrane protein</topology>
    </subcellularLocation>
</comment>
<feature type="transmembrane region" description="Helical" evidence="7">
    <location>
        <begin position="309"/>
        <end position="329"/>
    </location>
</feature>
<reference evidence="9 10" key="1">
    <citation type="submission" date="2016-07" db="EMBL/GenBank/DDBJ databases">
        <title>Pervasive Adenine N6-methylation of Active Genes in Fungi.</title>
        <authorList>
            <consortium name="DOE Joint Genome Institute"/>
            <person name="Mondo S.J."/>
            <person name="Dannebaum R.O."/>
            <person name="Kuo R.C."/>
            <person name="Labutti K."/>
            <person name="Haridas S."/>
            <person name="Kuo A."/>
            <person name="Salamov A."/>
            <person name="Ahrendt S.R."/>
            <person name="Lipzen A."/>
            <person name="Sullivan W."/>
            <person name="Andreopoulos W.B."/>
            <person name="Clum A."/>
            <person name="Lindquist E."/>
            <person name="Daum C."/>
            <person name="Ramamoorthy G.K."/>
            <person name="Gryganskyi A."/>
            <person name="Culley D."/>
            <person name="Magnuson J.K."/>
            <person name="James T.Y."/>
            <person name="O'Malley M.A."/>
            <person name="Stajich J.E."/>
            <person name="Spatafora J.W."/>
            <person name="Visel A."/>
            <person name="Grigoriev I.V."/>
        </authorList>
    </citation>
    <scope>NUCLEOTIDE SEQUENCE [LARGE SCALE GENOMIC DNA]</scope>
    <source>
        <strain evidence="9 10">NRRL 2496</strain>
    </source>
</reference>
<keyword evidence="4" id="KW-0029">Amino-acid transport</keyword>
<keyword evidence="5 7" id="KW-1133">Transmembrane helix</keyword>
<evidence type="ECO:0000256" key="3">
    <source>
        <dbReference type="ARBA" id="ARBA00022692"/>
    </source>
</evidence>
<feature type="transmembrane region" description="Helical" evidence="7">
    <location>
        <begin position="275"/>
        <end position="297"/>
    </location>
</feature>
<name>A0A1X2H791_SYNRA</name>
<dbReference type="EMBL" id="MCGN01000007">
    <property type="protein sequence ID" value="ORY94429.1"/>
    <property type="molecule type" value="Genomic_DNA"/>
</dbReference>
<feature type="domain" description="Amino acid permease/ SLC12A" evidence="8">
    <location>
        <begin position="1"/>
        <end position="334"/>
    </location>
</feature>
<evidence type="ECO:0000256" key="4">
    <source>
        <dbReference type="ARBA" id="ARBA00022970"/>
    </source>
</evidence>
<keyword evidence="6 7" id="KW-0472">Membrane</keyword>
<gene>
    <name evidence="9" type="ORF">BCR43DRAFT_493985</name>
</gene>
<keyword evidence="3 7" id="KW-0812">Transmembrane</keyword>
<proteinExistence type="predicted"/>
<dbReference type="InterPro" id="IPR050524">
    <property type="entry name" value="APC_YAT"/>
</dbReference>
<evidence type="ECO:0000313" key="10">
    <source>
        <dbReference type="Proteomes" id="UP000242180"/>
    </source>
</evidence>
<feature type="transmembrane region" description="Helical" evidence="7">
    <location>
        <begin position="233"/>
        <end position="254"/>
    </location>
</feature>
<feature type="transmembrane region" description="Helical" evidence="7">
    <location>
        <begin position="148"/>
        <end position="172"/>
    </location>
</feature>
<dbReference type="AlphaFoldDB" id="A0A1X2H791"/>
<dbReference type="GO" id="GO:0016020">
    <property type="term" value="C:membrane"/>
    <property type="evidence" value="ECO:0007669"/>
    <property type="project" value="UniProtKB-SubCell"/>
</dbReference>
<organism evidence="9 10">
    <name type="scientific">Syncephalastrum racemosum</name>
    <name type="common">Filamentous fungus</name>
    <dbReference type="NCBI Taxonomy" id="13706"/>
    <lineage>
        <taxon>Eukaryota</taxon>
        <taxon>Fungi</taxon>
        <taxon>Fungi incertae sedis</taxon>
        <taxon>Mucoromycota</taxon>
        <taxon>Mucoromycotina</taxon>
        <taxon>Mucoromycetes</taxon>
        <taxon>Mucorales</taxon>
        <taxon>Syncephalastraceae</taxon>
        <taxon>Syncephalastrum</taxon>
    </lineage>
</organism>
<evidence type="ECO:0000256" key="7">
    <source>
        <dbReference type="SAM" id="Phobius"/>
    </source>
</evidence>
<evidence type="ECO:0000256" key="5">
    <source>
        <dbReference type="ARBA" id="ARBA00022989"/>
    </source>
</evidence>